<keyword evidence="3" id="KW-1015">Disulfide bond</keyword>
<proteinExistence type="predicted"/>
<evidence type="ECO:0000313" key="7">
    <source>
        <dbReference type="Proteomes" id="UP000681526"/>
    </source>
</evidence>
<dbReference type="InterPro" id="IPR016153">
    <property type="entry name" value="Heat_shock_Hsp33_N"/>
</dbReference>
<comment type="caution">
    <text evidence="6">The sequence shown here is derived from an EMBL/GenBank/DDBJ whole genome shotgun (WGS) entry which is preliminary data.</text>
</comment>
<keyword evidence="1" id="KW-0963">Cytoplasm</keyword>
<evidence type="ECO:0000256" key="1">
    <source>
        <dbReference type="ARBA" id="ARBA00022490"/>
    </source>
</evidence>
<keyword evidence="4" id="KW-0143">Chaperone</keyword>
<evidence type="ECO:0000256" key="5">
    <source>
        <dbReference type="ARBA" id="ARBA00023284"/>
    </source>
</evidence>
<dbReference type="Gene3D" id="3.55.30.10">
    <property type="entry name" value="Hsp33 domain"/>
    <property type="match status" value="1"/>
</dbReference>
<protein>
    <submittedName>
        <fullName evidence="6">33 kDa chaperonin 1</fullName>
    </submittedName>
</protein>
<reference evidence="6 7" key="1">
    <citation type="submission" date="2021-04" db="EMBL/GenBank/DDBJ databases">
        <authorList>
            <person name="Rakotoarivonina H."/>
        </authorList>
    </citation>
    <scope>NUCLEOTIDE SEQUENCE [LARGE SCALE GENOMIC DNA]</scope>
    <source>
        <strain evidence="6 7">XE</strain>
    </source>
</reference>
<dbReference type="Pfam" id="PF01430">
    <property type="entry name" value="HSP33"/>
    <property type="match status" value="1"/>
</dbReference>
<dbReference type="InterPro" id="IPR000397">
    <property type="entry name" value="Heat_shock_Hsp33"/>
</dbReference>
<dbReference type="SUPFAM" id="SSF118352">
    <property type="entry name" value="HSP33 redox switch-like"/>
    <property type="match status" value="1"/>
</dbReference>
<dbReference type="SUPFAM" id="SSF64397">
    <property type="entry name" value="Hsp33 domain"/>
    <property type="match status" value="1"/>
</dbReference>
<keyword evidence="2" id="KW-0862">Zinc</keyword>
<keyword evidence="5" id="KW-0676">Redox-active center</keyword>
<sequence>MAAENLLIKTLACRRQARIFFVNNADLLNTICRRPAVRSRRVRHAFALTVSAASLLSGTLKDHQRLSLKVKASRPGCAWYADVDALGNVRGHLGEGWLNAAPEDLDRLSVPQLIGDRGFIQMVKDVGMNRNVTGITDMPRRNIVDDLTHYFNQSEQTPTHFAIHIDYDDDGGVRTGVGVLAQLLPGAPEGLMDRIREAARRLPHISLSNAEGGAFRKLPFLLFDDIDVLDEVRVQAYCGCSKAMMLPMLHALGTGELAAACERNEPVEILCRICGQSYRFMPEEIRRLLSRDAPSPGSVPPSP</sequence>
<dbReference type="RefSeq" id="WP_213485424.1">
    <property type="nucleotide sequence ID" value="NZ_CAJRAY010000079.1"/>
</dbReference>
<dbReference type="PANTHER" id="PTHR30111">
    <property type="entry name" value="33 KDA CHAPERONIN"/>
    <property type="match status" value="1"/>
</dbReference>
<accession>A0ABN7S5H2</accession>
<name>A0ABN7S5H2_THEXY</name>
<evidence type="ECO:0000256" key="3">
    <source>
        <dbReference type="ARBA" id="ARBA00023157"/>
    </source>
</evidence>
<evidence type="ECO:0000256" key="4">
    <source>
        <dbReference type="ARBA" id="ARBA00023186"/>
    </source>
</evidence>
<dbReference type="PIRSF" id="PIRSF005261">
    <property type="entry name" value="Heat_shock_Hsp33"/>
    <property type="match status" value="1"/>
</dbReference>
<dbReference type="Gene3D" id="3.90.1280.10">
    <property type="entry name" value="HSP33 redox switch-like"/>
    <property type="match status" value="1"/>
</dbReference>
<dbReference type="PANTHER" id="PTHR30111:SF1">
    <property type="entry name" value="33 KDA CHAPERONIN"/>
    <property type="match status" value="1"/>
</dbReference>
<dbReference type="InterPro" id="IPR016154">
    <property type="entry name" value="Heat_shock_Hsp33_C"/>
</dbReference>
<keyword evidence="7" id="KW-1185">Reference proteome</keyword>
<dbReference type="Proteomes" id="UP000681526">
    <property type="component" value="Unassembled WGS sequence"/>
</dbReference>
<evidence type="ECO:0000256" key="2">
    <source>
        <dbReference type="ARBA" id="ARBA00022833"/>
    </source>
</evidence>
<evidence type="ECO:0000313" key="6">
    <source>
        <dbReference type="EMBL" id="CAG5091128.1"/>
    </source>
</evidence>
<organism evidence="6 7">
    <name type="scientific">Thermobacillus xylanilyticus</name>
    <dbReference type="NCBI Taxonomy" id="76633"/>
    <lineage>
        <taxon>Bacteria</taxon>
        <taxon>Bacillati</taxon>
        <taxon>Bacillota</taxon>
        <taxon>Bacilli</taxon>
        <taxon>Bacillales</taxon>
        <taxon>Paenibacillaceae</taxon>
        <taxon>Thermobacillus</taxon>
    </lineage>
</organism>
<dbReference type="EMBL" id="CAJRAY010000079">
    <property type="protein sequence ID" value="CAG5091128.1"/>
    <property type="molecule type" value="Genomic_DNA"/>
</dbReference>
<gene>
    <name evidence="6" type="primary">txxe 3022-hslO2</name>
    <name evidence="6" type="ORF">TXXE_15080</name>
</gene>